<evidence type="ECO:0000256" key="4">
    <source>
        <dbReference type="ARBA" id="ARBA00022692"/>
    </source>
</evidence>
<keyword evidence="6 7" id="KW-0472">Membrane</keyword>
<dbReference type="InterPro" id="IPR000515">
    <property type="entry name" value="MetI-like"/>
</dbReference>
<proteinExistence type="inferred from homology"/>
<evidence type="ECO:0000313" key="9">
    <source>
        <dbReference type="EMBL" id="EEG92027.1"/>
    </source>
</evidence>
<evidence type="ECO:0000256" key="7">
    <source>
        <dbReference type="RuleBase" id="RU363032"/>
    </source>
</evidence>
<feature type="transmembrane region" description="Helical" evidence="7">
    <location>
        <begin position="100"/>
        <end position="126"/>
    </location>
</feature>
<comment type="subcellular location">
    <subcellularLocation>
        <location evidence="1 7">Cell membrane</location>
        <topology evidence="1 7">Multi-pass membrane protein</topology>
    </subcellularLocation>
</comment>
<dbReference type="eggNOG" id="COG1173">
    <property type="taxonomic scope" value="Bacteria"/>
</dbReference>
<feature type="transmembrane region" description="Helical" evidence="7">
    <location>
        <begin position="138"/>
        <end position="156"/>
    </location>
</feature>
<dbReference type="GO" id="GO:0005886">
    <property type="term" value="C:plasma membrane"/>
    <property type="evidence" value="ECO:0007669"/>
    <property type="project" value="UniProtKB-SubCell"/>
</dbReference>
<dbReference type="SUPFAM" id="SSF161098">
    <property type="entry name" value="MetI-like"/>
    <property type="match status" value="1"/>
</dbReference>
<gene>
    <name evidence="9" type="ORF">ROSEINA2194_04118</name>
</gene>
<dbReference type="Proteomes" id="UP000003561">
    <property type="component" value="Unassembled WGS sequence"/>
</dbReference>
<dbReference type="InterPro" id="IPR050366">
    <property type="entry name" value="BP-dependent_transpt_permease"/>
</dbReference>
<feature type="transmembrane region" description="Helical" evidence="7">
    <location>
        <begin position="32"/>
        <end position="56"/>
    </location>
</feature>
<dbReference type="CDD" id="cd06261">
    <property type="entry name" value="TM_PBP2"/>
    <property type="match status" value="1"/>
</dbReference>
<dbReference type="PANTHER" id="PTHR43386">
    <property type="entry name" value="OLIGOPEPTIDE TRANSPORT SYSTEM PERMEASE PROTEIN APPC"/>
    <property type="match status" value="1"/>
</dbReference>
<feature type="transmembrane region" description="Helical" evidence="7">
    <location>
        <begin position="162"/>
        <end position="183"/>
    </location>
</feature>
<comment type="similarity">
    <text evidence="7">Belongs to the binding-protein-dependent transport system permease family.</text>
</comment>
<evidence type="ECO:0000256" key="6">
    <source>
        <dbReference type="ARBA" id="ARBA00023136"/>
    </source>
</evidence>
<dbReference type="PROSITE" id="PS50928">
    <property type="entry name" value="ABC_TM1"/>
    <property type="match status" value="1"/>
</dbReference>
<name>C0FZC1_9FIRM</name>
<evidence type="ECO:0000256" key="1">
    <source>
        <dbReference type="ARBA" id="ARBA00004651"/>
    </source>
</evidence>
<dbReference type="InterPro" id="IPR035906">
    <property type="entry name" value="MetI-like_sf"/>
</dbReference>
<sequence>MFPFAEEQAALCRDRLVIRSVKPMENKKRKKWNGYLAAGLFMTGLAVFLGILGYFWTPYSTTAMSAAEKFTAPSMHHIFGTDNFGRDIFSRVMQGLGTTLVISTSVVLFSAVAGVLLGAFTGYFGGILDEILMRITDAVNGFPSILLTLVIISLLGKGRQNVIIALGIVFIPSFVRIVRGEFLRLRDADYIKRARLMGVGRLRILFIHILPNIFSVLLVSVMIGFNNAILAESGMSYLGIGVQAPDASLGMMLSDAQGYLQTAPWYALFPGLAIVWIVLGFSLLGEGIRKWDGSRAE</sequence>
<keyword evidence="2 7" id="KW-0813">Transport</keyword>
<evidence type="ECO:0000256" key="5">
    <source>
        <dbReference type="ARBA" id="ARBA00022989"/>
    </source>
</evidence>
<keyword evidence="5 7" id="KW-1133">Transmembrane helix</keyword>
<dbReference type="AlphaFoldDB" id="C0FZC1"/>
<reference evidence="9 10" key="2">
    <citation type="submission" date="2009-03" db="EMBL/GenBank/DDBJ databases">
        <title>Draft genome sequence of Roseburia inulinivorans (DSM 16841).</title>
        <authorList>
            <person name="Sudarsanam P."/>
            <person name="Ley R."/>
            <person name="Guruge J."/>
            <person name="Turnbaugh P.J."/>
            <person name="Mahowald M."/>
            <person name="Liep D."/>
            <person name="Gordon J."/>
        </authorList>
    </citation>
    <scope>NUCLEOTIDE SEQUENCE [LARGE SCALE GENOMIC DNA]</scope>
    <source>
        <strain evidence="9 10">DSM 16841</strain>
    </source>
</reference>
<accession>C0FZC1</accession>
<dbReference type="Pfam" id="PF00528">
    <property type="entry name" value="BPD_transp_1"/>
    <property type="match status" value="1"/>
</dbReference>
<evidence type="ECO:0000256" key="2">
    <source>
        <dbReference type="ARBA" id="ARBA00022448"/>
    </source>
</evidence>
<keyword evidence="3" id="KW-1003">Cell membrane</keyword>
<comment type="caution">
    <text evidence="9">The sequence shown here is derived from an EMBL/GenBank/DDBJ whole genome shotgun (WGS) entry which is preliminary data.</text>
</comment>
<feature type="transmembrane region" description="Helical" evidence="7">
    <location>
        <begin position="265"/>
        <end position="285"/>
    </location>
</feature>
<dbReference type="Gene3D" id="1.10.3720.10">
    <property type="entry name" value="MetI-like"/>
    <property type="match status" value="1"/>
</dbReference>
<protein>
    <submittedName>
        <fullName evidence="9">ABC transporter, permease protein</fullName>
    </submittedName>
</protein>
<evidence type="ECO:0000313" key="10">
    <source>
        <dbReference type="Proteomes" id="UP000003561"/>
    </source>
</evidence>
<feature type="transmembrane region" description="Helical" evidence="7">
    <location>
        <begin position="204"/>
        <end position="225"/>
    </location>
</feature>
<keyword evidence="4 7" id="KW-0812">Transmembrane</keyword>
<reference evidence="9 10" key="1">
    <citation type="submission" date="2009-02" db="EMBL/GenBank/DDBJ databases">
        <authorList>
            <person name="Fulton L."/>
            <person name="Clifton S."/>
            <person name="Fulton B."/>
            <person name="Xu J."/>
            <person name="Minx P."/>
            <person name="Pepin K.H."/>
            <person name="Johnson M."/>
            <person name="Bhonagiri V."/>
            <person name="Nash W.E."/>
            <person name="Mardis E.R."/>
            <person name="Wilson R.K."/>
        </authorList>
    </citation>
    <scope>NUCLEOTIDE SEQUENCE [LARGE SCALE GENOMIC DNA]</scope>
    <source>
        <strain evidence="9 10">DSM 16841</strain>
    </source>
</reference>
<dbReference type="PANTHER" id="PTHR43386:SF1">
    <property type="entry name" value="D,D-DIPEPTIDE TRANSPORT SYSTEM PERMEASE PROTEIN DDPC-RELATED"/>
    <property type="match status" value="1"/>
</dbReference>
<organism evidence="9 10">
    <name type="scientific">Roseburia inulinivorans DSM 16841</name>
    <dbReference type="NCBI Taxonomy" id="622312"/>
    <lineage>
        <taxon>Bacteria</taxon>
        <taxon>Bacillati</taxon>
        <taxon>Bacillota</taxon>
        <taxon>Clostridia</taxon>
        <taxon>Lachnospirales</taxon>
        <taxon>Lachnospiraceae</taxon>
        <taxon>Roseburia</taxon>
    </lineage>
</organism>
<evidence type="ECO:0000259" key="8">
    <source>
        <dbReference type="PROSITE" id="PS50928"/>
    </source>
</evidence>
<dbReference type="GO" id="GO:0055085">
    <property type="term" value="P:transmembrane transport"/>
    <property type="evidence" value="ECO:0007669"/>
    <property type="project" value="InterPro"/>
</dbReference>
<evidence type="ECO:0000256" key="3">
    <source>
        <dbReference type="ARBA" id="ARBA00022475"/>
    </source>
</evidence>
<dbReference type="EMBL" id="ACFY01000165">
    <property type="protein sequence ID" value="EEG92027.1"/>
    <property type="molecule type" value="Genomic_DNA"/>
</dbReference>
<feature type="domain" description="ABC transmembrane type-1" evidence="8">
    <location>
        <begin position="96"/>
        <end position="285"/>
    </location>
</feature>